<organism evidence="2 3">
    <name type="scientific">Weissella cibaria</name>
    <dbReference type="NCBI Taxonomy" id="137591"/>
    <lineage>
        <taxon>Bacteria</taxon>
        <taxon>Bacillati</taxon>
        <taxon>Bacillota</taxon>
        <taxon>Bacilli</taxon>
        <taxon>Lactobacillales</taxon>
        <taxon>Lactobacillaceae</taxon>
        <taxon>Weissella</taxon>
    </lineage>
</organism>
<protein>
    <recommendedName>
        <fullName evidence="4">Exonuclease SbcC</fullName>
    </recommendedName>
</protein>
<accession>A0A0D1M2R0</accession>
<feature type="coiled-coil region" evidence="1">
    <location>
        <begin position="160"/>
        <end position="223"/>
    </location>
</feature>
<evidence type="ECO:0000256" key="1">
    <source>
        <dbReference type="SAM" id="Coils"/>
    </source>
</evidence>
<proteinExistence type="predicted"/>
<evidence type="ECO:0000313" key="3">
    <source>
        <dbReference type="Proteomes" id="UP000032289"/>
    </source>
</evidence>
<dbReference type="AlphaFoldDB" id="A0A0D1M2R0"/>
<gene>
    <name evidence="2" type="ORF">ab3b_00556</name>
</gene>
<dbReference type="PATRIC" id="fig|137591.24.peg.537"/>
<reference evidence="2 3" key="1">
    <citation type="journal article" date="2015" name="Microbiology (Mosc.)">
        <title>Genomics of the Weissella cibaria species with an examination of its metabolic traits.</title>
        <authorList>
            <person name="Lynch K.M."/>
            <person name="Lucid A."/>
            <person name="Arendt E.K."/>
            <person name="Sleator R.D."/>
            <person name="Lucey B."/>
            <person name="Coffey A."/>
        </authorList>
    </citation>
    <scope>NUCLEOTIDE SEQUENCE [LARGE SCALE GENOMIC DNA]</scope>
    <source>
        <strain evidence="2 3">AB3b</strain>
    </source>
</reference>
<evidence type="ECO:0008006" key="4">
    <source>
        <dbReference type="Google" id="ProtNLM"/>
    </source>
</evidence>
<keyword evidence="1" id="KW-0175">Coiled coil</keyword>
<dbReference type="Proteomes" id="UP000032289">
    <property type="component" value="Unassembled WGS sequence"/>
</dbReference>
<dbReference type="RefSeq" id="WP_043940768.1">
    <property type="nucleotide sequence ID" value="NZ_JWHT01000013.1"/>
</dbReference>
<name>A0A0D1M2R0_9LACO</name>
<sequence length="290" mass="33096">MENTPYLKTDLPSNQSVLNGKLQAKLDYIGDIQNAVATNDDRRVYELLDSQKYNTKIRQKQNAASNRALSVLVDDMQDELSHHLGQQLIQYLSEKFPFFYYEETQLGVFQLFFGNWWDRRHFGILDPLAVNFIFNDQEYEKLARAVELSEAGQRYNAQVIEDTTRANEALQQIVADQNQRDAERAQLMAQLASSEDRGGIFGNRSQNEQREVLKERLAQLDAADDKAKEVPELIAANNAQILNLSKEDTILIYEQRAISDTFGSFANFQEAVASLYETYVTYLADAQGGK</sequence>
<evidence type="ECO:0000313" key="2">
    <source>
        <dbReference type="EMBL" id="KIU25172.1"/>
    </source>
</evidence>
<dbReference type="EMBL" id="JWHT01000013">
    <property type="protein sequence ID" value="KIU25172.1"/>
    <property type="molecule type" value="Genomic_DNA"/>
</dbReference>
<comment type="caution">
    <text evidence="2">The sequence shown here is derived from an EMBL/GenBank/DDBJ whole genome shotgun (WGS) entry which is preliminary data.</text>
</comment>